<evidence type="ECO:0000259" key="5">
    <source>
        <dbReference type="PROSITE" id="PS00662"/>
    </source>
</evidence>
<protein>
    <submittedName>
        <fullName evidence="6">Type II/IV secretion system protein</fullName>
    </submittedName>
</protein>
<sequence length="385" mass="42604">MNFFKNKHSSDTNRATKERTMNQKHGDGIVLLTERLLTAAMDKRASDIHIEPIGSDTFRVRFRIDGALFFYTSLSSEDYTSMISRIKILAQMDISDKRSVQDGAFVFHEIPMRVSVLPTVHGEHMVIRILDSRYYIQDLSRLGLTAADIRKLTAMVSRREGLILISGPTGSGKTTTLFSIANRLNREGVHLVSLEEPAEILIPGVTQVSLSGVRDMDFEKGVRAVLRQDPDVIILGEIRDSRSAHAAIRAAATGHLCFATIHARSAWGCRERLLDFGVPDYMADDQLIGMMAQRLVPKICPKCGETVAMNAAQAKRLNLKRPGKLRVGRGCPACRQTGKFGRIGLFDLVDAGADTPNAHSRPFRKSAVAHLKTGSVAYEDVDLFL</sequence>
<reference evidence="6" key="1">
    <citation type="journal article" date="2020" name="Appl. Environ. Microbiol.">
        <title>Medium-Chain Fatty Acid Synthesis by 'Candidatus Weimeria bifida' gen. nov., sp. nov., and 'Candidatus Pseudoramibacter fermentans' sp. nov.</title>
        <authorList>
            <person name="Scarborough M.J."/>
            <person name="Myers K.S."/>
            <person name="Donohue T.J."/>
            <person name="Noguera D.R."/>
        </authorList>
    </citation>
    <scope>NUCLEOTIDE SEQUENCE</scope>
    <source>
        <strain evidence="6">EUB1.1</strain>
    </source>
</reference>
<dbReference type="PANTHER" id="PTHR30258:SF2">
    <property type="entry name" value="COMG OPERON PROTEIN 1"/>
    <property type="match status" value="1"/>
</dbReference>
<feature type="domain" description="Bacterial type II secretion system protein E" evidence="5">
    <location>
        <begin position="226"/>
        <end position="240"/>
    </location>
</feature>
<dbReference type="GO" id="GO:0005524">
    <property type="term" value="F:ATP binding"/>
    <property type="evidence" value="ECO:0007669"/>
    <property type="project" value="UniProtKB-KW"/>
</dbReference>
<dbReference type="PROSITE" id="PS00662">
    <property type="entry name" value="T2SP_E"/>
    <property type="match status" value="1"/>
</dbReference>
<proteinExistence type="inferred from homology"/>
<feature type="compositionally biased region" description="Basic and acidic residues" evidence="4">
    <location>
        <begin position="8"/>
        <end position="20"/>
    </location>
</feature>
<evidence type="ECO:0000256" key="4">
    <source>
        <dbReference type="SAM" id="MobiDB-lite"/>
    </source>
</evidence>
<dbReference type="SMART" id="SM00382">
    <property type="entry name" value="AAA"/>
    <property type="match status" value="1"/>
</dbReference>
<dbReference type="SUPFAM" id="SSF52540">
    <property type="entry name" value="P-loop containing nucleoside triphosphate hydrolases"/>
    <property type="match status" value="1"/>
</dbReference>
<dbReference type="Gene3D" id="3.40.50.300">
    <property type="entry name" value="P-loop containing nucleotide triphosphate hydrolases"/>
    <property type="match status" value="1"/>
</dbReference>
<organism evidence="6 7">
    <name type="scientific">Candidatus Pseudoramibacter fermentans</name>
    <dbReference type="NCBI Taxonomy" id="2594427"/>
    <lineage>
        <taxon>Bacteria</taxon>
        <taxon>Bacillati</taxon>
        <taxon>Bacillota</taxon>
        <taxon>Clostridia</taxon>
        <taxon>Eubacteriales</taxon>
        <taxon>Eubacteriaceae</taxon>
        <taxon>Pseudoramibacter</taxon>
    </lineage>
</organism>
<dbReference type="AlphaFoldDB" id="A0A6L5GU18"/>
<dbReference type="Proteomes" id="UP000473648">
    <property type="component" value="Unassembled WGS sequence"/>
</dbReference>
<accession>A0A6L5GU18</accession>
<gene>
    <name evidence="6" type="ORF">FRC53_09835</name>
</gene>
<name>A0A6L5GU18_9FIRM</name>
<dbReference type="GO" id="GO:0016887">
    <property type="term" value="F:ATP hydrolysis activity"/>
    <property type="evidence" value="ECO:0007669"/>
    <property type="project" value="TreeGrafter"/>
</dbReference>
<evidence type="ECO:0000256" key="3">
    <source>
        <dbReference type="ARBA" id="ARBA00022840"/>
    </source>
</evidence>
<evidence type="ECO:0000313" key="7">
    <source>
        <dbReference type="Proteomes" id="UP000473648"/>
    </source>
</evidence>
<dbReference type="CDD" id="cd01129">
    <property type="entry name" value="PulE-GspE-like"/>
    <property type="match status" value="1"/>
</dbReference>
<evidence type="ECO:0000313" key="6">
    <source>
        <dbReference type="EMBL" id="MQM73693.1"/>
    </source>
</evidence>
<keyword evidence="7" id="KW-1185">Reference proteome</keyword>
<dbReference type="InterPro" id="IPR003593">
    <property type="entry name" value="AAA+_ATPase"/>
</dbReference>
<evidence type="ECO:0000256" key="2">
    <source>
        <dbReference type="ARBA" id="ARBA00022741"/>
    </source>
</evidence>
<dbReference type="EMBL" id="VOGB01000005">
    <property type="protein sequence ID" value="MQM73693.1"/>
    <property type="molecule type" value="Genomic_DNA"/>
</dbReference>
<dbReference type="InterPro" id="IPR027417">
    <property type="entry name" value="P-loop_NTPase"/>
</dbReference>
<evidence type="ECO:0000256" key="1">
    <source>
        <dbReference type="ARBA" id="ARBA00006611"/>
    </source>
</evidence>
<dbReference type="Gene3D" id="3.30.450.90">
    <property type="match status" value="1"/>
</dbReference>
<dbReference type="Pfam" id="PF00437">
    <property type="entry name" value="T2SSE"/>
    <property type="match status" value="1"/>
</dbReference>
<dbReference type="GO" id="GO:0005886">
    <property type="term" value="C:plasma membrane"/>
    <property type="evidence" value="ECO:0007669"/>
    <property type="project" value="TreeGrafter"/>
</dbReference>
<dbReference type="InterPro" id="IPR001482">
    <property type="entry name" value="T2SS/T4SS_dom"/>
</dbReference>
<dbReference type="PANTHER" id="PTHR30258">
    <property type="entry name" value="TYPE II SECRETION SYSTEM PROTEIN GSPE-RELATED"/>
    <property type="match status" value="1"/>
</dbReference>
<keyword evidence="3" id="KW-0067">ATP-binding</keyword>
<feature type="region of interest" description="Disordered" evidence="4">
    <location>
        <begin position="1"/>
        <end position="20"/>
    </location>
</feature>
<comment type="caution">
    <text evidence="6">The sequence shown here is derived from an EMBL/GenBank/DDBJ whole genome shotgun (WGS) entry which is preliminary data.</text>
</comment>
<keyword evidence="2" id="KW-0547">Nucleotide-binding</keyword>
<comment type="similarity">
    <text evidence="1">Belongs to the GSP E family.</text>
</comment>